<comment type="caution">
    <text evidence="6">The sequence shown here is derived from an EMBL/GenBank/DDBJ whole genome shotgun (WGS) entry which is preliminary data.</text>
</comment>
<keyword evidence="4" id="KW-0472">Membrane</keyword>
<dbReference type="GO" id="GO:0043565">
    <property type="term" value="F:sequence-specific DNA binding"/>
    <property type="evidence" value="ECO:0007669"/>
    <property type="project" value="InterPro"/>
</dbReference>
<evidence type="ECO:0000256" key="4">
    <source>
        <dbReference type="SAM" id="Phobius"/>
    </source>
</evidence>
<dbReference type="RefSeq" id="WP_136580834.1">
    <property type="nucleotide sequence ID" value="NZ_STFF01000016.1"/>
</dbReference>
<dbReference type="Pfam" id="PF12833">
    <property type="entry name" value="HTH_18"/>
    <property type="match status" value="1"/>
</dbReference>
<proteinExistence type="predicted"/>
<protein>
    <submittedName>
        <fullName evidence="6">AraC family transcriptional regulator</fullName>
    </submittedName>
</protein>
<gene>
    <name evidence="6" type="ORF">FAM09_29825</name>
</gene>
<organism evidence="6 7">
    <name type="scientific">Niastella caeni</name>
    <dbReference type="NCBI Taxonomy" id="2569763"/>
    <lineage>
        <taxon>Bacteria</taxon>
        <taxon>Pseudomonadati</taxon>
        <taxon>Bacteroidota</taxon>
        <taxon>Chitinophagia</taxon>
        <taxon>Chitinophagales</taxon>
        <taxon>Chitinophagaceae</taxon>
        <taxon>Niastella</taxon>
    </lineage>
</organism>
<dbReference type="InterPro" id="IPR009057">
    <property type="entry name" value="Homeodomain-like_sf"/>
</dbReference>
<dbReference type="InterPro" id="IPR018062">
    <property type="entry name" value="HTH_AraC-typ_CS"/>
</dbReference>
<dbReference type="PROSITE" id="PS01124">
    <property type="entry name" value="HTH_ARAC_FAMILY_2"/>
    <property type="match status" value="1"/>
</dbReference>
<keyword evidence="1" id="KW-0805">Transcription regulation</keyword>
<name>A0A4S8H6E4_9BACT</name>
<keyword evidence="4" id="KW-1133">Transmembrane helix</keyword>
<dbReference type="PANTHER" id="PTHR43280">
    <property type="entry name" value="ARAC-FAMILY TRANSCRIPTIONAL REGULATOR"/>
    <property type="match status" value="1"/>
</dbReference>
<dbReference type="PROSITE" id="PS00041">
    <property type="entry name" value="HTH_ARAC_FAMILY_1"/>
    <property type="match status" value="1"/>
</dbReference>
<evidence type="ECO:0000259" key="5">
    <source>
        <dbReference type="PROSITE" id="PS01124"/>
    </source>
</evidence>
<keyword evidence="2" id="KW-0238">DNA-binding</keyword>
<dbReference type="InterPro" id="IPR020449">
    <property type="entry name" value="Tscrpt_reg_AraC-type_HTH"/>
</dbReference>
<evidence type="ECO:0000313" key="7">
    <source>
        <dbReference type="Proteomes" id="UP000306918"/>
    </source>
</evidence>
<evidence type="ECO:0000256" key="1">
    <source>
        <dbReference type="ARBA" id="ARBA00023015"/>
    </source>
</evidence>
<keyword evidence="3" id="KW-0804">Transcription</keyword>
<dbReference type="AlphaFoldDB" id="A0A4S8H6E4"/>
<dbReference type="GO" id="GO:0003700">
    <property type="term" value="F:DNA-binding transcription factor activity"/>
    <property type="evidence" value="ECO:0007669"/>
    <property type="project" value="InterPro"/>
</dbReference>
<dbReference type="PRINTS" id="PR00032">
    <property type="entry name" value="HTHARAC"/>
</dbReference>
<feature type="transmembrane region" description="Helical" evidence="4">
    <location>
        <begin position="69"/>
        <end position="90"/>
    </location>
</feature>
<dbReference type="Gene3D" id="1.10.10.60">
    <property type="entry name" value="Homeodomain-like"/>
    <property type="match status" value="1"/>
</dbReference>
<dbReference type="SMART" id="SM00342">
    <property type="entry name" value="HTH_ARAC"/>
    <property type="match status" value="1"/>
</dbReference>
<evidence type="ECO:0000256" key="2">
    <source>
        <dbReference type="ARBA" id="ARBA00023125"/>
    </source>
</evidence>
<dbReference type="Proteomes" id="UP000306918">
    <property type="component" value="Unassembled WGS sequence"/>
</dbReference>
<dbReference type="SUPFAM" id="SSF46689">
    <property type="entry name" value="Homeodomain-like"/>
    <property type="match status" value="1"/>
</dbReference>
<evidence type="ECO:0000256" key="3">
    <source>
        <dbReference type="ARBA" id="ARBA00023163"/>
    </source>
</evidence>
<dbReference type="InterPro" id="IPR018060">
    <property type="entry name" value="HTH_AraC"/>
</dbReference>
<feature type="transmembrane region" description="Helical" evidence="4">
    <location>
        <begin position="37"/>
        <end position="57"/>
    </location>
</feature>
<dbReference type="EMBL" id="STFF01000016">
    <property type="protein sequence ID" value="THU30358.1"/>
    <property type="molecule type" value="Genomic_DNA"/>
</dbReference>
<accession>A0A4S8H6E4</accession>
<keyword evidence="4" id="KW-0812">Transmembrane</keyword>
<keyword evidence="7" id="KW-1185">Reference proteome</keyword>
<dbReference type="PANTHER" id="PTHR43280:SF29">
    <property type="entry name" value="ARAC-FAMILY TRANSCRIPTIONAL REGULATOR"/>
    <property type="match status" value="1"/>
</dbReference>
<dbReference type="OrthoDB" id="5492415at2"/>
<feature type="domain" description="HTH araC/xylS-type" evidence="5">
    <location>
        <begin position="114"/>
        <end position="222"/>
    </location>
</feature>
<evidence type="ECO:0000313" key="6">
    <source>
        <dbReference type="EMBL" id="THU30358.1"/>
    </source>
</evidence>
<sequence>MSVTFYLLLSVKYLSNLKAKNQLSNDRLATFKWMQQFVYIFLAFQFIWLLYLIPYVIPRYTNFMLDTFKWYPVYIPLAIMIYWLGIKGYLISWQQGISKKNGSIPSTITGATINEVVLLLRKSMEEDKMYLNPELNLNILSMHTDIAQKTISAVLNQHLRKSFNEFINHYRVEAVKTKLQLSETSHLTIAGIATDCGFNSQATFQRTFKDLTGMSPSEYRKLAPALR</sequence>
<reference evidence="6 7" key="1">
    <citation type="submission" date="2019-04" db="EMBL/GenBank/DDBJ databases">
        <title>Niastella caeni sp. nov., isolated from activated sludge.</title>
        <authorList>
            <person name="Sheng M."/>
        </authorList>
    </citation>
    <scope>NUCLEOTIDE SEQUENCE [LARGE SCALE GENOMIC DNA]</scope>
    <source>
        <strain evidence="6 7">HX-2-15</strain>
    </source>
</reference>